<dbReference type="Gene3D" id="1.20.120.530">
    <property type="entry name" value="GntR ligand-binding domain-like"/>
    <property type="match status" value="1"/>
</dbReference>
<dbReference type="InterPro" id="IPR011711">
    <property type="entry name" value="GntR_C"/>
</dbReference>
<evidence type="ECO:0000256" key="1">
    <source>
        <dbReference type="ARBA" id="ARBA00023015"/>
    </source>
</evidence>
<dbReference type="GO" id="GO:0003677">
    <property type="term" value="F:DNA binding"/>
    <property type="evidence" value="ECO:0007669"/>
    <property type="project" value="UniProtKB-KW"/>
</dbReference>
<dbReference type="InterPro" id="IPR008920">
    <property type="entry name" value="TF_FadR/GntR_C"/>
</dbReference>
<keyword evidence="1" id="KW-0805">Transcription regulation</keyword>
<keyword evidence="2 5" id="KW-0238">DNA-binding</keyword>
<dbReference type="Pfam" id="PF07729">
    <property type="entry name" value="FCD"/>
    <property type="match status" value="1"/>
</dbReference>
<dbReference type="PANTHER" id="PTHR43537">
    <property type="entry name" value="TRANSCRIPTIONAL REGULATOR, GNTR FAMILY"/>
    <property type="match status" value="1"/>
</dbReference>
<dbReference type="PROSITE" id="PS50949">
    <property type="entry name" value="HTH_GNTR"/>
    <property type="match status" value="1"/>
</dbReference>
<dbReference type="Proteomes" id="UP000238176">
    <property type="component" value="Unassembled WGS sequence"/>
</dbReference>
<dbReference type="OrthoDB" id="4535513at2"/>
<feature type="domain" description="HTH gntR-type" evidence="4">
    <location>
        <begin position="4"/>
        <end position="72"/>
    </location>
</feature>
<comment type="caution">
    <text evidence="5">The sequence shown here is derived from an EMBL/GenBank/DDBJ whole genome shotgun (WGS) entry which is preliminary data.</text>
</comment>
<dbReference type="SMART" id="SM00345">
    <property type="entry name" value="HTH_GNTR"/>
    <property type="match status" value="1"/>
</dbReference>
<reference evidence="5 6" key="1">
    <citation type="submission" date="2018-03" db="EMBL/GenBank/DDBJ databases">
        <title>Genomic Encyclopedia of Type Strains, Phase III (KMG-III): the genomes of soil and plant-associated and newly described type strains.</title>
        <authorList>
            <person name="Whitman W."/>
        </authorList>
    </citation>
    <scope>NUCLEOTIDE SEQUENCE [LARGE SCALE GENOMIC DNA]</scope>
    <source>
        <strain evidence="5 6">CGMCC 4.7067</strain>
    </source>
</reference>
<evidence type="ECO:0000256" key="2">
    <source>
        <dbReference type="ARBA" id="ARBA00023125"/>
    </source>
</evidence>
<dbReference type="Gene3D" id="1.10.10.10">
    <property type="entry name" value="Winged helix-like DNA-binding domain superfamily/Winged helix DNA-binding domain"/>
    <property type="match status" value="1"/>
</dbReference>
<dbReference type="GO" id="GO:0003700">
    <property type="term" value="F:DNA-binding transcription factor activity"/>
    <property type="evidence" value="ECO:0007669"/>
    <property type="project" value="InterPro"/>
</dbReference>
<dbReference type="AlphaFoldDB" id="A0A2T0UAW1"/>
<dbReference type="InterPro" id="IPR036390">
    <property type="entry name" value="WH_DNA-bd_sf"/>
</dbReference>
<gene>
    <name evidence="5" type="ORF">B0I28_11367</name>
</gene>
<accession>A0A2T0UAW1</accession>
<proteinExistence type="predicted"/>
<dbReference type="SMART" id="SM00895">
    <property type="entry name" value="FCD"/>
    <property type="match status" value="1"/>
</dbReference>
<protein>
    <submittedName>
        <fullName evidence="5">DNA-binding FadR family transcriptional regulator</fullName>
    </submittedName>
</protein>
<evidence type="ECO:0000313" key="5">
    <source>
        <dbReference type="EMBL" id="PRY54957.1"/>
    </source>
</evidence>
<sequence length="234" mass="25539">MARASRTQEVVERVLDAIIDGTIATGAALPPEGVLAEELEVSRLTLREAVRLLQAQGVIVQVPGRRHRVAPVAQWTGLEAVVRHARSAGERERSSLELLEVRMMIETGAAQLAAVRRSDRDVDAMRREIDRMRAAHARTDVAGFVEADLEFHEAVLRAANNRILVAALLPLTAMLADTRSETSAVSDIREHAIAEHESVAAAIESGDPVAARDAMASHMEQTRGDLVEYVHGRR</sequence>
<dbReference type="PANTHER" id="PTHR43537:SF5">
    <property type="entry name" value="UXU OPERON TRANSCRIPTIONAL REGULATOR"/>
    <property type="match status" value="1"/>
</dbReference>
<dbReference type="RefSeq" id="WP_106366529.1">
    <property type="nucleotide sequence ID" value="NZ_PVTJ01000013.1"/>
</dbReference>
<dbReference type="InterPro" id="IPR000524">
    <property type="entry name" value="Tscrpt_reg_HTH_GntR"/>
</dbReference>
<dbReference type="Pfam" id="PF00392">
    <property type="entry name" value="GntR"/>
    <property type="match status" value="1"/>
</dbReference>
<dbReference type="PRINTS" id="PR00035">
    <property type="entry name" value="HTHGNTR"/>
</dbReference>
<evidence type="ECO:0000256" key="3">
    <source>
        <dbReference type="ARBA" id="ARBA00023163"/>
    </source>
</evidence>
<organism evidence="5 6">
    <name type="scientific">Glycomyces artemisiae</name>
    <dbReference type="NCBI Taxonomy" id="1076443"/>
    <lineage>
        <taxon>Bacteria</taxon>
        <taxon>Bacillati</taxon>
        <taxon>Actinomycetota</taxon>
        <taxon>Actinomycetes</taxon>
        <taxon>Glycomycetales</taxon>
        <taxon>Glycomycetaceae</taxon>
        <taxon>Glycomyces</taxon>
    </lineage>
</organism>
<dbReference type="SUPFAM" id="SSF48008">
    <property type="entry name" value="GntR ligand-binding domain-like"/>
    <property type="match status" value="1"/>
</dbReference>
<name>A0A2T0UAW1_9ACTN</name>
<keyword evidence="6" id="KW-1185">Reference proteome</keyword>
<dbReference type="SUPFAM" id="SSF46785">
    <property type="entry name" value="Winged helix' DNA-binding domain"/>
    <property type="match status" value="1"/>
</dbReference>
<evidence type="ECO:0000259" key="4">
    <source>
        <dbReference type="PROSITE" id="PS50949"/>
    </source>
</evidence>
<dbReference type="InterPro" id="IPR036388">
    <property type="entry name" value="WH-like_DNA-bd_sf"/>
</dbReference>
<keyword evidence="3" id="KW-0804">Transcription</keyword>
<dbReference type="EMBL" id="PVTJ01000013">
    <property type="protein sequence ID" value="PRY54957.1"/>
    <property type="molecule type" value="Genomic_DNA"/>
</dbReference>
<evidence type="ECO:0000313" key="6">
    <source>
        <dbReference type="Proteomes" id="UP000238176"/>
    </source>
</evidence>
<dbReference type="CDD" id="cd07377">
    <property type="entry name" value="WHTH_GntR"/>
    <property type="match status" value="1"/>
</dbReference>